<dbReference type="GO" id="GO:0051082">
    <property type="term" value="F:unfolded protein binding"/>
    <property type="evidence" value="ECO:0007669"/>
    <property type="project" value="InterPro"/>
</dbReference>
<dbReference type="GO" id="GO:0016887">
    <property type="term" value="F:ATP hydrolysis activity"/>
    <property type="evidence" value="ECO:0007669"/>
    <property type="project" value="InterPro"/>
</dbReference>
<dbReference type="InterPro" id="IPR037196">
    <property type="entry name" value="HSP90_C"/>
</dbReference>
<dbReference type="AlphaFoldDB" id="A0A438BMI1"/>
<keyword evidence="2" id="KW-0547">Nucleotide-binding</keyword>
<dbReference type="FunFam" id="1.20.120.790:FF:000001">
    <property type="entry name" value="Heat shock protein 90 alpha"/>
    <property type="match status" value="1"/>
</dbReference>
<keyword evidence="4" id="KW-0143">Chaperone</keyword>
<keyword evidence="3" id="KW-0067">ATP-binding</keyword>
<evidence type="ECO:0000313" key="5">
    <source>
        <dbReference type="EMBL" id="RVW12139.1"/>
    </source>
</evidence>
<dbReference type="GO" id="GO:0005524">
    <property type="term" value="F:ATP binding"/>
    <property type="evidence" value="ECO:0007669"/>
    <property type="project" value="UniProtKB-KW"/>
</dbReference>
<evidence type="ECO:0000256" key="3">
    <source>
        <dbReference type="ARBA" id="ARBA00022840"/>
    </source>
</evidence>
<reference evidence="5 6" key="1">
    <citation type="journal article" date="2018" name="PLoS Genet.">
        <title>Population sequencing reveals clonal diversity and ancestral inbreeding in the grapevine cultivar Chardonnay.</title>
        <authorList>
            <person name="Roach M.J."/>
            <person name="Johnson D.L."/>
            <person name="Bohlmann J."/>
            <person name="van Vuuren H.J."/>
            <person name="Jones S.J."/>
            <person name="Pretorius I.S."/>
            <person name="Schmidt S.A."/>
            <person name="Borneman A.R."/>
        </authorList>
    </citation>
    <scope>NUCLEOTIDE SEQUENCE [LARGE SCALE GENOMIC DNA]</scope>
    <source>
        <strain evidence="6">cv. Chardonnay</strain>
        <tissue evidence="5">Leaf</tissue>
    </source>
</reference>
<dbReference type="PANTHER" id="PTHR11528">
    <property type="entry name" value="HEAT SHOCK PROTEIN 90 FAMILY MEMBER"/>
    <property type="match status" value="1"/>
</dbReference>
<dbReference type="InterPro" id="IPR001404">
    <property type="entry name" value="Hsp90_fam"/>
</dbReference>
<keyword evidence="5" id="KW-0346">Stress response</keyword>
<dbReference type="Proteomes" id="UP000288805">
    <property type="component" value="Unassembled WGS sequence"/>
</dbReference>
<protein>
    <submittedName>
        <fullName evidence="5">Heat shock cognate protein 80</fullName>
    </submittedName>
</protein>
<sequence>MPRQPKRAEKVVVSDRVVDSPCCLMTGEYGWTANMERIMKAQALKDSSTAGCMSSKRTMEINPENPIMEELRKRTDMDKNDKSVKNVVLSLFETSLLTSGFSLDEPNSFGNRIHRMLKLSLNIDEEAGDVDVDMLPLEEADAEADWQLKAEISHLLLVFLQRHHHSLSILGPLMRASNRMASFRMATLLSHFQSPLAPLTFMHARSGESFLYSVVVFLLNLPDICDKLEAENLKMEANFAALRE</sequence>
<dbReference type="Pfam" id="PF00183">
    <property type="entry name" value="HSP90"/>
    <property type="match status" value="1"/>
</dbReference>
<comment type="similarity">
    <text evidence="1">Belongs to the heat shock protein 90 family.</text>
</comment>
<dbReference type="SUPFAM" id="SSF110942">
    <property type="entry name" value="HSP90 C-terminal domain"/>
    <property type="match status" value="1"/>
</dbReference>
<accession>A0A438BMI1</accession>
<evidence type="ECO:0000256" key="1">
    <source>
        <dbReference type="ARBA" id="ARBA00008239"/>
    </source>
</evidence>
<comment type="caution">
    <text evidence="5">The sequence shown here is derived from an EMBL/GenBank/DDBJ whole genome shotgun (WGS) entry which is preliminary data.</text>
</comment>
<gene>
    <name evidence="5" type="primary">HSC80_3</name>
    <name evidence="5" type="ORF">CK203_098556</name>
</gene>
<evidence type="ECO:0000313" key="6">
    <source>
        <dbReference type="Proteomes" id="UP000288805"/>
    </source>
</evidence>
<dbReference type="Gene3D" id="1.20.120.790">
    <property type="entry name" value="Heat shock protein 90, C-terminal domain"/>
    <property type="match status" value="1"/>
</dbReference>
<evidence type="ECO:0000256" key="4">
    <source>
        <dbReference type="ARBA" id="ARBA00023186"/>
    </source>
</evidence>
<dbReference type="GO" id="GO:0140662">
    <property type="term" value="F:ATP-dependent protein folding chaperone"/>
    <property type="evidence" value="ECO:0007669"/>
    <property type="project" value="InterPro"/>
</dbReference>
<evidence type="ECO:0000256" key="2">
    <source>
        <dbReference type="ARBA" id="ARBA00022741"/>
    </source>
</evidence>
<name>A0A438BMI1_VITVI</name>
<organism evidence="5 6">
    <name type="scientific">Vitis vinifera</name>
    <name type="common">Grape</name>
    <dbReference type="NCBI Taxonomy" id="29760"/>
    <lineage>
        <taxon>Eukaryota</taxon>
        <taxon>Viridiplantae</taxon>
        <taxon>Streptophyta</taxon>
        <taxon>Embryophyta</taxon>
        <taxon>Tracheophyta</taxon>
        <taxon>Spermatophyta</taxon>
        <taxon>Magnoliopsida</taxon>
        <taxon>eudicotyledons</taxon>
        <taxon>Gunneridae</taxon>
        <taxon>Pentapetalae</taxon>
        <taxon>rosids</taxon>
        <taxon>Vitales</taxon>
        <taxon>Vitaceae</taxon>
        <taxon>Viteae</taxon>
        <taxon>Vitis</taxon>
    </lineage>
</organism>
<proteinExistence type="inferred from homology"/>
<dbReference type="EMBL" id="QGNW01002719">
    <property type="protein sequence ID" value="RVW12139.1"/>
    <property type="molecule type" value="Genomic_DNA"/>
</dbReference>